<protein>
    <submittedName>
        <fullName evidence="2">Uncharacterized protein</fullName>
    </submittedName>
</protein>
<evidence type="ECO:0000313" key="2">
    <source>
        <dbReference type="EMBL" id="GGE05349.1"/>
    </source>
</evidence>
<gene>
    <name evidence="2" type="ORF">GCM10010831_03800</name>
</gene>
<dbReference type="AlphaFoldDB" id="A0A916ZNU2"/>
<keyword evidence="1" id="KW-0472">Membrane</keyword>
<dbReference type="Proteomes" id="UP000599688">
    <property type="component" value="Unassembled WGS sequence"/>
</dbReference>
<keyword evidence="1" id="KW-0812">Transmembrane</keyword>
<reference evidence="2 3" key="1">
    <citation type="journal article" date="2014" name="Int. J. Syst. Evol. Microbiol.">
        <title>Complete genome sequence of Corynebacterium casei LMG S-19264T (=DSM 44701T), isolated from a smear-ripened cheese.</title>
        <authorList>
            <consortium name="US DOE Joint Genome Institute (JGI-PGF)"/>
            <person name="Walter F."/>
            <person name="Albersmeier A."/>
            <person name="Kalinowski J."/>
            <person name="Ruckert C."/>
        </authorList>
    </citation>
    <scope>NUCLEOTIDE SEQUENCE [LARGE SCALE GENOMIC DNA]</scope>
    <source>
        <strain evidence="2 3">CGMCC 1.12925</strain>
    </source>
</reference>
<organism evidence="2 3">
    <name type="scientific">Psychroflexus salis</name>
    <dbReference type="NCBI Taxonomy" id="1526574"/>
    <lineage>
        <taxon>Bacteria</taxon>
        <taxon>Pseudomonadati</taxon>
        <taxon>Bacteroidota</taxon>
        <taxon>Flavobacteriia</taxon>
        <taxon>Flavobacteriales</taxon>
        <taxon>Flavobacteriaceae</taxon>
        <taxon>Psychroflexus</taxon>
    </lineage>
</organism>
<sequence length="72" mass="7974">MTALIWKWLGIASIGAFAAMTIGLIIAASSAVSVYKKSRLTDYHKWIYFLSIGYIGFVMFTTCASQIYNGIQ</sequence>
<comment type="caution">
    <text evidence="2">The sequence shown here is derived from an EMBL/GenBank/DDBJ whole genome shotgun (WGS) entry which is preliminary data.</text>
</comment>
<evidence type="ECO:0000313" key="3">
    <source>
        <dbReference type="Proteomes" id="UP000599688"/>
    </source>
</evidence>
<proteinExistence type="predicted"/>
<keyword evidence="1" id="KW-1133">Transmembrane helix</keyword>
<name>A0A916ZNU2_9FLAO</name>
<feature type="transmembrane region" description="Helical" evidence="1">
    <location>
        <begin position="46"/>
        <end position="68"/>
    </location>
</feature>
<evidence type="ECO:0000256" key="1">
    <source>
        <dbReference type="SAM" id="Phobius"/>
    </source>
</evidence>
<accession>A0A916ZNU2</accession>
<dbReference type="EMBL" id="BMGL01000002">
    <property type="protein sequence ID" value="GGE05349.1"/>
    <property type="molecule type" value="Genomic_DNA"/>
</dbReference>
<keyword evidence="3" id="KW-1185">Reference proteome</keyword>
<feature type="transmembrane region" description="Helical" evidence="1">
    <location>
        <begin position="6"/>
        <end position="34"/>
    </location>
</feature>